<proteinExistence type="predicted"/>
<gene>
    <name evidence="3" type="ORF">DPX16_21266</name>
</gene>
<dbReference type="OrthoDB" id="8046937at2759"/>
<evidence type="ECO:0000256" key="1">
    <source>
        <dbReference type="SAM" id="Coils"/>
    </source>
</evidence>
<name>A0A3N0XS60_ANAGA</name>
<keyword evidence="4" id="KW-1185">Reference proteome</keyword>
<dbReference type="Proteomes" id="UP000281406">
    <property type="component" value="Unassembled WGS sequence"/>
</dbReference>
<accession>A0A3N0XS60</accession>
<feature type="coiled-coil region" evidence="1">
    <location>
        <begin position="170"/>
        <end position="213"/>
    </location>
</feature>
<dbReference type="EMBL" id="RJVU01063586">
    <property type="protein sequence ID" value="ROJ24380.1"/>
    <property type="molecule type" value="Genomic_DNA"/>
</dbReference>
<organism evidence="3 4">
    <name type="scientific">Anabarilius grahami</name>
    <name type="common">Kanglang fish</name>
    <name type="synonym">Barilius grahami</name>
    <dbReference type="NCBI Taxonomy" id="495550"/>
    <lineage>
        <taxon>Eukaryota</taxon>
        <taxon>Metazoa</taxon>
        <taxon>Chordata</taxon>
        <taxon>Craniata</taxon>
        <taxon>Vertebrata</taxon>
        <taxon>Euteleostomi</taxon>
        <taxon>Actinopterygii</taxon>
        <taxon>Neopterygii</taxon>
        <taxon>Teleostei</taxon>
        <taxon>Ostariophysi</taxon>
        <taxon>Cypriniformes</taxon>
        <taxon>Xenocyprididae</taxon>
        <taxon>Xenocypridinae</taxon>
        <taxon>Xenocypridinae incertae sedis</taxon>
        <taxon>Anabarilius</taxon>
    </lineage>
</organism>
<feature type="region of interest" description="Disordered" evidence="2">
    <location>
        <begin position="273"/>
        <end position="297"/>
    </location>
</feature>
<evidence type="ECO:0000256" key="2">
    <source>
        <dbReference type="SAM" id="MobiDB-lite"/>
    </source>
</evidence>
<protein>
    <submittedName>
        <fullName evidence="3">Uncharacterized protein</fullName>
    </submittedName>
</protein>
<comment type="caution">
    <text evidence="3">The sequence shown here is derived from an EMBL/GenBank/DDBJ whole genome shotgun (WGS) entry which is preliminary data.</text>
</comment>
<reference evidence="3 4" key="1">
    <citation type="submission" date="2018-10" db="EMBL/GenBank/DDBJ databases">
        <title>Genome assembly for a Yunnan-Guizhou Plateau 3E fish, Anabarilius grahami (Regan), and its evolutionary and genetic applications.</title>
        <authorList>
            <person name="Jiang W."/>
        </authorList>
    </citation>
    <scope>NUCLEOTIDE SEQUENCE [LARGE SCALE GENOMIC DNA]</scope>
    <source>
        <strain evidence="3">AG-KIZ</strain>
        <tissue evidence="3">Muscle</tissue>
    </source>
</reference>
<evidence type="ECO:0000313" key="3">
    <source>
        <dbReference type="EMBL" id="ROJ24380.1"/>
    </source>
</evidence>
<sequence>METEDFNAASKRVPKMTVKAQEERLNQLMGTRKAKLGHLTRQMREIEALLEDSGNVDSVYECINGEFAQSFLAFQDINNATRELMSDDEAYLDQLHWFEPKSQAVKHFVDKVKDWIERVKLQFREAEQCDAEVECTDSASMVISSSQLPLFTKKSGSQVVSGVSSTTSSRLRIEAERAELLARANTLKQKQQLEREETELKAKKENLELQTAIAAAEAKLQVLSMYEPARSVSDASGSAAKAATTAETHKATSDKVVRPKTFFRELAPDADAVPTVSNAQQGFAKSQPPRTGKGSQHFQDLKMESALQLSLSHLA</sequence>
<feature type="compositionally biased region" description="Polar residues" evidence="2">
    <location>
        <begin position="275"/>
        <end position="284"/>
    </location>
</feature>
<evidence type="ECO:0000313" key="4">
    <source>
        <dbReference type="Proteomes" id="UP000281406"/>
    </source>
</evidence>
<keyword evidence="1" id="KW-0175">Coiled coil</keyword>
<dbReference type="AlphaFoldDB" id="A0A3N0XS60"/>